<accession>A0ABP0C518</accession>
<keyword evidence="3" id="KW-1185">Reference proteome</keyword>
<feature type="compositionally biased region" description="Polar residues" evidence="1">
    <location>
        <begin position="204"/>
        <end position="218"/>
    </location>
</feature>
<evidence type="ECO:0000313" key="2">
    <source>
        <dbReference type="EMBL" id="CAK7227109.1"/>
    </source>
</evidence>
<dbReference type="InterPro" id="IPR038322">
    <property type="entry name" value="Pex19_C_sf"/>
</dbReference>
<feature type="compositionally biased region" description="Basic and acidic residues" evidence="1">
    <location>
        <begin position="20"/>
        <end position="42"/>
    </location>
</feature>
<name>A0ABP0C518_9PEZI</name>
<feature type="compositionally biased region" description="Low complexity" evidence="1">
    <location>
        <begin position="43"/>
        <end position="70"/>
    </location>
</feature>
<gene>
    <name evidence="2" type="primary">PEX19</name>
    <name evidence="2" type="ORF">SEUCBS140593_006467</name>
</gene>
<dbReference type="EMBL" id="CAWUHD010000070">
    <property type="protein sequence ID" value="CAK7227109.1"/>
    <property type="molecule type" value="Genomic_DNA"/>
</dbReference>
<feature type="compositionally biased region" description="Low complexity" evidence="1">
    <location>
        <begin position="219"/>
        <end position="234"/>
    </location>
</feature>
<sequence length="406" mass="42848">MADPQKEDGPVAVPAVAAEVKPEETKPEPTKMEEAKVEEAKGEPAAVKTEEATAPAVAEVATAPAAAPAADVDDAMEDVPDPDEDDLDDLDDLLDDFSAAKIDSKAPAPATAAPPTVPAPILPPGLEDDVDMEALLNDEDFAKQLQAGMADLIGEIEKSPDVQKQFESLFKEFGIDPNGGGENIDLAAAAAAATGQAAAAHVASQTPPSASASKSVPQAGSSSKSTGAAAGDASFQDTIRRTMERMQASGDQATAAAAADSENTDDMLSEFMKQLQSGGLGGPGSGNEEDLTKMLMGMMEELTNKEILYEPMKELNDKFPAWMEANRSKTSAEDLKRYEEQQVIVREIVTRFELPSYTDTNPEHREYIVDRMQKMQAAGSPPPDLVGDMPSAQEALAVPDESCNQQ</sequence>
<evidence type="ECO:0000256" key="1">
    <source>
        <dbReference type="SAM" id="MobiDB-lite"/>
    </source>
</evidence>
<dbReference type="Proteomes" id="UP001642482">
    <property type="component" value="Unassembled WGS sequence"/>
</dbReference>
<dbReference type="PANTHER" id="PTHR12774:SF2">
    <property type="entry name" value="PEROXISOMAL BIOGENESIS FACTOR 19"/>
    <property type="match status" value="1"/>
</dbReference>
<feature type="region of interest" description="Disordered" evidence="1">
    <location>
        <begin position="1"/>
        <end position="124"/>
    </location>
</feature>
<keyword evidence="2" id="KW-0675">Receptor</keyword>
<comment type="caution">
    <text evidence="2">The sequence shown here is derived from an EMBL/GenBank/DDBJ whole genome shotgun (WGS) entry which is preliminary data.</text>
</comment>
<evidence type="ECO:0000313" key="3">
    <source>
        <dbReference type="Proteomes" id="UP001642482"/>
    </source>
</evidence>
<feature type="compositionally biased region" description="Acidic residues" evidence="1">
    <location>
        <begin position="71"/>
        <end position="95"/>
    </location>
</feature>
<feature type="region of interest" description="Disordered" evidence="1">
    <location>
        <begin position="200"/>
        <end position="234"/>
    </location>
</feature>
<dbReference type="Gene3D" id="1.20.120.900">
    <property type="entry name" value="Pex19, mPTS binding domain"/>
    <property type="match status" value="1"/>
</dbReference>
<protein>
    <submittedName>
        <fullName evidence="2">Peroxisome chaperone and import receptor</fullName>
    </submittedName>
</protein>
<dbReference type="PANTHER" id="PTHR12774">
    <property type="entry name" value="PEROXISOMAL BIOGENESIS FACTOR 19"/>
    <property type="match status" value="1"/>
</dbReference>
<dbReference type="InterPro" id="IPR006708">
    <property type="entry name" value="Pex19"/>
</dbReference>
<feature type="region of interest" description="Disordered" evidence="1">
    <location>
        <begin position="373"/>
        <end position="406"/>
    </location>
</feature>
<proteinExistence type="predicted"/>
<feature type="compositionally biased region" description="Low complexity" evidence="1">
    <location>
        <begin position="10"/>
        <end position="19"/>
    </location>
</feature>
<dbReference type="Pfam" id="PF04614">
    <property type="entry name" value="Pex19"/>
    <property type="match status" value="1"/>
</dbReference>
<organism evidence="2 3">
    <name type="scientific">Sporothrix eucalyptigena</name>
    <dbReference type="NCBI Taxonomy" id="1812306"/>
    <lineage>
        <taxon>Eukaryota</taxon>
        <taxon>Fungi</taxon>
        <taxon>Dikarya</taxon>
        <taxon>Ascomycota</taxon>
        <taxon>Pezizomycotina</taxon>
        <taxon>Sordariomycetes</taxon>
        <taxon>Sordariomycetidae</taxon>
        <taxon>Ophiostomatales</taxon>
        <taxon>Ophiostomataceae</taxon>
        <taxon>Sporothrix</taxon>
    </lineage>
</organism>
<reference evidence="2 3" key="1">
    <citation type="submission" date="2024-01" db="EMBL/GenBank/DDBJ databases">
        <authorList>
            <person name="Allen C."/>
            <person name="Tagirdzhanova G."/>
        </authorList>
    </citation>
    <scope>NUCLEOTIDE SEQUENCE [LARGE SCALE GENOMIC DNA]</scope>
</reference>